<dbReference type="GO" id="GO:0051082">
    <property type="term" value="F:unfolded protein binding"/>
    <property type="evidence" value="ECO:0007669"/>
    <property type="project" value="InterPro"/>
</dbReference>
<comment type="subcellular location">
    <subcellularLocation>
        <location evidence="1">Cytoplasm</location>
    </subcellularLocation>
</comment>
<evidence type="ECO:0000256" key="2">
    <source>
        <dbReference type="ARBA" id="ARBA00008020"/>
    </source>
</evidence>
<reference evidence="12" key="1">
    <citation type="submission" date="2018-03" db="EMBL/GenBank/DDBJ databases">
        <title>The relapsing fever spirochete Borrelia turicatae persists in the highly oxidative environment of its soft-bodied tick vector.</title>
        <authorList>
            <person name="Bourret T.J."/>
            <person name="Boyle W.K."/>
            <person name="Valenzuela J.G."/>
            <person name="Oliveira F."/>
            <person name="Lopez J.E."/>
        </authorList>
    </citation>
    <scope>NUCLEOTIDE SEQUENCE</scope>
    <source>
        <strain evidence="12">Kansas strain/isolate</strain>
        <tissue evidence="12">Salivary glands</tissue>
    </source>
</reference>
<dbReference type="InterPro" id="IPR002194">
    <property type="entry name" value="Chaperonin_TCP-1_CS"/>
</dbReference>
<dbReference type="SUPFAM" id="SSF54849">
    <property type="entry name" value="GroEL-intermediate domain like"/>
    <property type="match status" value="1"/>
</dbReference>
<evidence type="ECO:0000256" key="8">
    <source>
        <dbReference type="ARBA" id="ARBA00029602"/>
    </source>
</evidence>
<evidence type="ECO:0000256" key="3">
    <source>
        <dbReference type="ARBA" id="ARBA00016981"/>
    </source>
</evidence>
<dbReference type="InterPro" id="IPR027409">
    <property type="entry name" value="GroEL-like_apical_dom_sf"/>
</dbReference>
<dbReference type="PRINTS" id="PR00304">
    <property type="entry name" value="TCOMPLEXTCP1"/>
</dbReference>
<dbReference type="InterPro" id="IPR012721">
    <property type="entry name" value="Chap_CCT_theta"/>
</dbReference>
<keyword evidence="5 11" id="KW-0547">Nucleotide-binding</keyword>
<comment type="subunit">
    <text evidence="10">Heterooligomeric complex.</text>
</comment>
<dbReference type="AlphaFoldDB" id="A0A2R5LMR1"/>
<evidence type="ECO:0000256" key="6">
    <source>
        <dbReference type="ARBA" id="ARBA00022840"/>
    </source>
</evidence>
<evidence type="ECO:0000256" key="1">
    <source>
        <dbReference type="ARBA" id="ARBA00004496"/>
    </source>
</evidence>
<dbReference type="PROSITE" id="PS00995">
    <property type="entry name" value="TCP1_3"/>
    <property type="match status" value="1"/>
</dbReference>
<dbReference type="SUPFAM" id="SSF48592">
    <property type="entry name" value="GroEL equatorial domain-like"/>
    <property type="match status" value="1"/>
</dbReference>
<evidence type="ECO:0000256" key="10">
    <source>
        <dbReference type="ARBA" id="ARBA00064252"/>
    </source>
</evidence>
<comment type="similarity">
    <text evidence="2 11">Belongs to the TCP-1 chaperonin family.</text>
</comment>
<dbReference type="FunFam" id="3.50.7.10:FF:000008">
    <property type="entry name" value="T-complex protein 1 subunit theta"/>
    <property type="match status" value="1"/>
</dbReference>
<dbReference type="NCBIfam" id="TIGR02346">
    <property type="entry name" value="chap_CCT_theta"/>
    <property type="match status" value="1"/>
</dbReference>
<accession>A0A2R5LMR1</accession>
<keyword evidence="7 11" id="KW-0143">Chaperone</keyword>
<dbReference type="Gene3D" id="3.30.260.10">
    <property type="entry name" value="TCP-1-like chaperonin intermediate domain"/>
    <property type="match status" value="1"/>
</dbReference>
<evidence type="ECO:0000256" key="5">
    <source>
        <dbReference type="ARBA" id="ARBA00022741"/>
    </source>
</evidence>
<keyword evidence="4" id="KW-0963">Cytoplasm</keyword>
<evidence type="ECO:0000256" key="4">
    <source>
        <dbReference type="ARBA" id="ARBA00022490"/>
    </source>
</evidence>
<comment type="function">
    <text evidence="9">Molecular chaperone; assists the folding of proteins upon ATP hydrolysis. Known to play a role, in vitro, in the folding of actin and tubulin. Required for correct subcellular localization of pgl-1.</text>
</comment>
<dbReference type="InterPro" id="IPR027413">
    <property type="entry name" value="GROEL-like_equatorial_sf"/>
</dbReference>
<name>A0A2R5LMR1_9ACAR</name>
<dbReference type="SUPFAM" id="SSF52029">
    <property type="entry name" value="GroEL apical domain-like"/>
    <property type="match status" value="1"/>
</dbReference>
<dbReference type="GO" id="GO:0005737">
    <property type="term" value="C:cytoplasm"/>
    <property type="evidence" value="ECO:0007669"/>
    <property type="project" value="UniProtKB-SubCell"/>
</dbReference>
<evidence type="ECO:0000256" key="7">
    <source>
        <dbReference type="ARBA" id="ARBA00023186"/>
    </source>
</evidence>
<evidence type="ECO:0000256" key="11">
    <source>
        <dbReference type="RuleBase" id="RU004187"/>
    </source>
</evidence>
<proteinExistence type="inferred from homology"/>
<dbReference type="GO" id="GO:0016887">
    <property type="term" value="F:ATP hydrolysis activity"/>
    <property type="evidence" value="ECO:0007669"/>
    <property type="project" value="InterPro"/>
</dbReference>
<keyword evidence="6 11" id="KW-0067">ATP-binding</keyword>
<evidence type="ECO:0000313" key="12">
    <source>
        <dbReference type="EMBL" id="MBY10823.1"/>
    </source>
</evidence>
<dbReference type="EMBL" id="GGLE01006697">
    <property type="protein sequence ID" value="MBY10823.1"/>
    <property type="molecule type" value="Transcribed_RNA"/>
</dbReference>
<dbReference type="Gene3D" id="1.10.560.10">
    <property type="entry name" value="GroEL-like equatorial domain"/>
    <property type="match status" value="1"/>
</dbReference>
<organism evidence="12">
    <name type="scientific">Ornithodoros turicata</name>
    <dbReference type="NCBI Taxonomy" id="34597"/>
    <lineage>
        <taxon>Eukaryota</taxon>
        <taxon>Metazoa</taxon>
        <taxon>Ecdysozoa</taxon>
        <taxon>Arthropoda</taxon>
        <taxon>Chelicerata</taxon>
        <taxon>Arachnida</taxon>
        <taxon>Acari</taxon>
        <taxon>Parasitiformes</taxon>
        <taxon>Ixodida</taxon>
        <taxon>Ixodoidea</taxon>
        <taxon>Argasidae</taxon>
        <taxon>Ornithodorinae</taxon>
        <taxon>Ornithodoros</taxon>
    </lineage>
</organism>
<dbReference type="InterPro" id="IPR017998">
    <property type="entry name" value="Chaperone_TCP-1"/>
</dbReference>
<sequence>MSLRGPSLSNFLKEGSRHYQGVEEAVFRCIEACGQLARTVSSAYGPNGLNKMVINHLEKLFVTNDASTVISQLDVQHPAAKLLVMASQMQEKEVGDGTNFVVMFAGALLGNSEDLIRTGLTPVEVVEGYELALKKTLEILPNLTAYEIKDTHHDVQVMKGVRTAIMSKQLGQEDFLADLVVKACISIYPEKSASFNVDNVRVCKILGSGVEKSCVIQGMVFKRQIEGDVTKAKDAKVAVYTCAVDSMQTETKGTVLIKTASELRNFSRGEENLLESQIKAIADAGAKVVVSGGKIGDMALHYLNKYGIMAVRLMSKFDVRRVCRVVGATPLPKLTAPTPEDLGLCDSVYVDEIGETPVIVFRQEGQESRIATIVVRGSTDSLMDDIERAIDDGVNAFKAITRDGRLVPGAGATEMELACEVTSYAETLPGLEQYAVKKFAEALECVPKALVENAGVGRPMDVLSKLYAAHNEGKKYFGFDIEPEQVSGGTKDAVEAGVLDLYLTKFWGLQYATRAATTVLKVDQIIMSKPAGGPKAPKQAGGDWDEDK</sequence>
<dbReference type="Gene3D" id="3.50.7.10">
    <property type="entry name" value="GroEL"/>
    <property type="match status" value="1"/>
</dbReference>
<dbReference type="GO" id="GO:0005524">
    <property type="term" value="F:ATP binding"/>
    <property type="evidence" value="ECO:0007669"/>
    <property type="project" value="UniProtKB-KW"/>
</dbReference>
<dbReference type="CDD" id="cd03341">
    <property type="entry name" value="TCP1_theta"/>
    <property type="match status" value="1"/>
</dbReference>
<evidence type="ECO:0000256" key="9">
    <source>
        <dbReference type="ARBA" id="ARBA00058723"/>
    </source>
</evidence>
<dbReference type="Pfam" id="PF00118">
    <property type="entry name" value="Cpn60_TCP1"/>
    <property type="match status" value="1"/>
</dbReference>
<dbReference type="InterPro" id="IPR027410">
    <property type="entry name" value="TCP-1-like_intermed_sf"/>
</dbReference>
<protein>
    <recommendedName>
        <fullName evidence="3">T-complex protein 1 subunit theta</fullName>
    </recommendedName>
    <alternativeName>
        <fullName evidence="8">CCT-theta</fullName>
    </alternativeName>
</protein>
<dbReference type="PANTHER" id="PTHR11353">
    <property type="entry name" value="CHAPERONIN"/>
    <property type="match status" value="1"/>
</dbReference>
<dbReference type="GO" id="GO:0140662">
    <property type="term" value="F:ATP-dependent protein folding chaperone"/>
    <property type="evidence" value="ECO:0007669"/>
    <property type="project" value="InterPro"/>
</dbReference>
<dbReference type="InterPro" id="IPR002423">
    <property type="entry name" value="Cpn60/GroEL/TCP-1"/>
</dbReference>